<proteinExistence type="predicted"/>
<reference evidence="2" key="1">
    <citation type="submission" date="2023-10" db="EMBL/GenBank/DDBJ databases">
        <authorList>
            <person name="Domelevo Entfellner J.-B."/>
        </authorList>
    </citation>
    <scope>NUCLEOTIDE SEQUENCE</scope>
</reference>
<dbReference type="EMBL" id="OY731401">
    <property type="protein sequence ID" value="CAJ1952932.1"/>
    <property type="molecule type" value="Genomic_DNA"/>
</dbReference>
<evidence type="ECO:0000313" key="3">
    <source>
        <dbReference type="Proteomes" id="UP001189624"/>
    </source>
</evidence>
<sequence length="54" mass="6379">MEPEQISDINENFRSEETSEIIDDQQLRQDADVTFMELEQILDDSYDSKEPILD</sequence>
<evidence type="ECO:0000256" key="1">
    <source>
        <dbReference type="SAM" id="MobiDB-lite"/>
    </source>
</evidence>
<gene>
    <name evidence="2" type="ORF">AYBTSS11_LOCUS15559</name>
</gene>
<feature type="region of interest" description="Disordered" evidence="1">
    <location>
        <begin position="1"/>
        <end position="28"/>
    </location>
</feature>
<organism evidence="2 3">
    <name type="scientific">Sphenostylis stenocarpa</name>
    <dbReference type="NCBI Taxonomy" id="92480"/>
    <lineage>
        <taxon>Eukaryota</taxon>
        <taxon>Viridiplantae</taxon>
        <taxon>Streptophyta</taxon>
        <taxon>Embryophyta</taxon>
        <taxon>Tracheophyta</taxon>
        <taxon>Spermatophyta</taxon>
        <taxon>Magnoliopsida</taxon>
        <taxon>eudicotyledons</taxon>
        <taxon>Gunneridae</taxon>
        <taxon>Pentapetalae</taxon>
        <taxon>rosids</taxon>
        <taxon>fabids</taxon>
        <taxon>Fabales</taxon>
        <taxon>Fabaceae</taxon>
        <taxon>Papilionoideae</taxon>
        <taxon>50 kb inversion clade</taxon>
        <taxon>NPAAA clade</taxon>
        <taxon>indigoferoid/millettioid clade</taxon>
        <taxon>Phaseoleae</taxon>
        <taxon>Sphenostylis</taxon>
    </lineage>
</organism>
<keyword evidence="3" id="KW-1185">Reference proteome</keyword>
<accession>A0AA86SDF6</accession>
<dbReference type="Proteomes" id="UP001189624">
    <property type="component" value="Chromosome 4"/>
</dbReference>
<name>A0AA86SDF6_9FABA</name>
<dbReference type="AlphaFoldDB" id="A0AA86SDF6"/>
<dbReference type="Gramene" id="rna-AYBTSS11_LOCUS15559">
    <property type="protein sequence ID" value="CAJ1952932.1"/>
    <property type="gene ID" value="gene-AYBTSS11_LOCUS15559"/>
</dbReference>
<protein>
    <submittedName>
        <fullName evidence="2">Uncharacterized protein</fullName>
    </submittedName>
</protein>
<evidence type="ECO:0000313" key="2">
    <source>
        <dbReference type="EMBL" id="CAJ1952932.1"/>
    </source>
</evidence>